<dbReference type="EMBL" id="MIQE01000020">
    <property type="protein sequence ID" value="OFA10242.1"/>
    <property type="molecule type" value="Genomic_DNA"/>
</dbReference>
<comment type="caution">
    <text evidence="1">The sequence shown here is derived from an EMBL/GenBank/DDBJ whole genome shotgun (WGS) entry which is preliminary data.</text>
</comment>
<protein>
    <submittedName>
        <fullName evidence="1">Uncharacterized protein</fullName>
    </submittedName>
</protein>
<accession>A0A1E7XBB1</accession>
<dbReference type="Proteomes" id="UP000177010">
    <property type="component" value="Unassembled WGS sequence"/>
</dbReference>
<organism evidence="1 2">
    <name type="scientific">Lentilactobacillus sunkii</name>
    <dbReference type="NCBI Taxonomy" id="481719"/>
    <lineage>
        <taxon>Bacteria</taxon>
        <taxon>Bacillati</taxon>
        <taxon>Bacillota</taxon>
        <taxon>Bacilli</taxon>
        <taxon>Lactobacillales</taxon>
        <taxon>Lactobacillaceae</taxon>
        <taxon>Lentilactobacillus</taxon>
    </lineage>
</organism>
<sequence>MAKTPQQELFKRVNQAKPDELKNILIKLGALNPQMAQLILAIFNNEPVELEVNGERHVQDDFETESDLISDLPQIDQSEVDKELQHIRGVISNEIRIGNQEGWSYQETARLTSFFSDLLSEIVDDTGEIHVPFQIGFPIVLTVIKNQMKVFAEYKSDKQMMGDSILEAFDALTDLVNQTAPHLNTKLRDQYLDQALKIFSSNAFQGHDSLRYEFIDSVLLLVTKDHTDKVVDASAKLVKKADFWDDGDRKRKHILLRMHVALATGQMGIVKEIATANMDNDDVLHQWIGILLSQEKYQEAEKIALDAPRDYSNDRETWDDVLTTIYERSNQTEKLISLLKQRILSHQTSVYELYKGMLMDRHEWKKVYPEFLKQMEQKLTRYEFGNILVKEKESAKLFEQVKKYNSAPMFRKYLPNVYKAQKDEVTKLYHEMVIKSDSQKTTAGAPKQLQKDLENFLNVSNDDKTVQEWLNELKRQLRRQPKFLDSLSDVQYQVDQLKH</sequence>
<evidence type="ECO:0000313" key="1">
    <source>
        <dbReference type="EMBL" id="OFA10242.1"/>
    </source>
</evidence>
<gene>
    <name evidence="1" type="ORF">LASUN_18510</name>
</gene>
<dbReference type="RefSeq" id="WP_070368202.1">
    <property type="nucleotide sequence ID" value="NZ_JAZHVW010000005.1"/>
</dbReference>
<dbReference type="AlphaFoldDB" id="A0A1E7XBB1"/>
<name>A0A1E7XBB1_9LACO</name>
<evidence type="ECO:0000313" key="2">
    <source>
        <dbReference type="Proteomes" id="UP000177010"/>
    </source>
</evidence>
<proteinExistence type="predicted"/>
<reference evidence="1 2" key="1">
    <citation type="submission" date="2016-09" db="EMBL/GenBank/DDBJ databases">
        <title>Genome Sequence of Lactobacillus sunkii Strain CG01.</title>
        <authorList>
            <person name="Poehlein A."/>
            <person name="Gabris C."/>
            <person name="Bengelsdorf F.R."/>
            <person name="Duerre P."/>
            <person name="Daniel R."/>
        </authorList>
    </citation>
    <scope>NUCLEOTIDE SEQUENCE [LARGE SCALE GENOMIC DNA]</scope>
    <source>
        <strain evidence="1 2">CG_D</strain>
    </source>
</reference>
<dbReference type="STRING" id="481719.LASUN_18510"/>